<proteinExistence type="evidence at transcript level"/>
<dbReference type="Proteomes" id="UP000593566">
    <property type="component" value="Unassembled WGS sequence"/>
</dbReference>
<keyword evidence="4" id="KW-0378">Hydrolase</keyword>
<comment type="caution">
    <text evidence="10">The sequence shown here is derived from an EMBL/GenBank/DDBJ whole genome shotgun (WGS) entry which is preliminary data.</text>
</comment>
<dbReference type="InterPro" id="IPR044149">
    <property type="entry name" value="Nitrilases_CHs"/>
</dbReference>
<dbReference type="SUPFAM" id="SSF56317">
    <property type="entry name" value="Carbon-nitrogen hydrolase"/>
    <property type="match status" value="1"/>
</dbReference>
<feature type="active site" description="Proton acceptor" evidence="8">
    <location>
        <position position="48"/>
    </location>
</feature>
<dbReference type="GO" id="GO:0019500">
    <property type="term" value="P:cyanide catabolic process"/>
    <property type="evidence" value="ECO:0007669"/>
    <property type="project" value="UniProtKB-UniRule"/>
</dbReference>
<sequence>MPAQIKKYKAAAVTAEPGWFDLEASVQKTIHWINEAGKAGCKLVAFPEVWIPGYPYWMWKINYQQSLPFLKAYRENSLPSDSDEMRRIRAAVRENGIYVSMGYSEIDMATLHLAQVLIGPTGDILNHRRKIKPTHVEKLIFGDGAGDTFESVVDTDIGRVGQLNCWENMNPFLKAYAASLGEQVHIAAWPIYPDKTTLNYPDPYTNVSDPNSDIVSPAYAIETCTYVLAPFQRLSQEGVAKNTPPGVEVETPECYNGHTRIYGPDGSLLARPPKDFEGLVYVNIDLDEAHLPKSLADFGGHYMRPDLIRLLVDTRRKELITHADTNGDVGSYSTLDRVGLSAPLTEPKPDVRPMKKMVPHSVPMEAGYSQGVAVGVNGAPNGK</sequence>
<evidence type="ECO:0000313" key="10">
    <source>
        <dbReference type="EMBL" id="KAF6217986.1"/>
    </source>
</evidence>
<dbReference type="PROSITE" id="PS00920">
    <property type="entry name" value="NITRIL_CHT_1"/>
    <property type="match status" value="1"/>
</dbReference>
<keyword evidence="11" id="KW-1185">Reference proteome</keyword>
<comment type="catalytic activity">
    <reaction evidence="6 7">
        <text>formamide = hydrogen cyanide + H2O</text>
        <dbReference type="Rhea" id="RHEA:21720"/>
        <dbReference type="ChEBI" id="CHEBI:15377"/>
        <dbReference type="ChEBI" id="CHEBI:16397"/>
        <dbReference type="ChEBI" id="CHEBI:18407"/>
        <dbReference type="EC" id="4.2.1.66"/>
    </reaction>
</comment>
<dbReference type="PROSITE" id="PS00921">
    <property type="entry name" value="NITRIL_CHT_2"/>
    <property type="match status" value="1"/>
</dbReference>
<dbReference type="Gene3D" id="3.60.110.10">
    <property type="entry name" value="Carbon-nitrogen hydrolase"/>
    <property type="match status" value="1"/>
</dbReference>
<comment type="subunit">
    <text evidence="7">Oligomer of dimers, forming left-handed helical fibers.</text>
</comment>
<dbReference type="GeneID" id="59334799"/>
<reference evidence="10 11" key="1">
    <citation type="journal article" date="2020" name="Genomics">
        <title>Complete, high-quality genomes from long-read metagenomic sequencing of two wolf lichen thalli reveals enigmatic genome architecture.</title>
        <authorList>
            <person name="McKenzie S.K."/>
            <person name="Walston R.F."/>
            <person name="Allen J.L."/>
        </authorList>
    </citation>
    <scope>NUCLEOTIDE SEQUENCE [LARGE SCALE GENOMIC DNA]</scope>
    <source>
        <strain evidence="10">WasteWater1</strain>
    </source>
</reference>
<comment type="similarity">
    <text evidence="1 7">Belongs to the carbon-nitrogen hydrolase superfamily. Nitrilase family.</text>
</comment>
<evidence type="ECO:0000256" key="8">
    <source>
        <dbReference type="PROSITE-ProRule" id="PRU10139"/>
    </source>
</evidence>
<evidence type="ECO:0000256" key="6">
    <source>
        <dbReference type="ARBA" id="ARBA00047580"/>
    </source>
</evidence>
<organism evidence="10 11">
    <name type="scientific">Letharia lupina</name>
    <dbReference type="NCBI Taxonomy" id="560253"/>
    <lineage>
        <taxon>Eukaryota</taxon>
        <taxon>Fungi</taxon>
        <taxon>Dikarya</taxon>
        <taxon>Ascomycota</taxon>
        <taxon>Pezizomycotina</taxon>
        <taxon>Lecanoromycetes</taxon>
        <taxon>OSLEUM clade</taxon>
        <taxon>Lecanoromycetidae</taxon>
        <taxon>Lecanorales</taxon>
        <taxon>Lecanorineae</taxon>
        <taxon>Parmeliaceae</taxon>
        <taxon>Letharia</taxon>
    </lineage>
</organism>
<comment type="function">
    <text evidence="7">Catalyzes the hydration of cyanide to formamide. Degradation of cyanide may be important for plant pathogenic fungi in infection of cyanogenic plants.</text>
</comment>
<dbReference type="InterPro" id="IPR003010">
    <property type="entry name" value="C-N_Hydrolase"/>
</dbReference>
<evidence type="ECO:0000256" key="5">
    <source>
        <dbReference type="ARBA" id="ARBA00023239"/>
    </source>
</evidence>
<dbReference type="GO" id="GO:0030196">
    <property type="term" value="F:cyanide hydratase activity"/>
    <property type="evidence" value="ECO:0007669"/>
    <property type="project" value="UniProtKB-UniRule"/>
</dbReference>
<evidence type="ECO:0000256" key="3">
    <source>
        <dbReference type="ARBA" id="ARBA00018166"/>
    </source>
</evidence>
<evidence type="ECO:0000256" key="4">
    <source>
        <dbReference type="ARBA" id="ARBA00022801"/>
    </source>
</evidence>
<dbReference type="AlphaFoldDB" id="A0A8H6F7M9"/>
<evidence type="ECO:0000256" key="1">
    <source>
        <dbReference type="ARBA" id="ARBA00008129"/>
    </source>
</evidence>
<evidence type="ECO:0000313" key="11">
    <source>
        <dbReference type="Proteomes" id="UP000593566"/>
    </source>
</evidence>
<dbReference type="EMBL" id="JACCJB010000024">
    <property type="protein sequence ID" value="KAF6217986.1"/>
    <property type="molecule type" value="Genomic_DNA"/>
</dbReference>
<accession>A0A8H6F7M9</accession>
<name>A0A8H6F7M9_9LECA</name>
<evidence type="ECO:0000256" key="2">
    <source>
        <dbReference type="ARBA" id="ARBA00013135"/>
    </source>
</evidence>
<keyword evidence="5 7" id="KW-0456">Lyase</keyword>
<dbReference type="HAMAP" id="MF_03224">
    <property type="entry name" value="CN_hydrolase"/>
    <property type="match status" value="1"/>
</dbReference>
<gene>
    <name evidence="10" type="ORF">HO133_006398</name>
</gene>
<protein>
    <recommendedName>
        <fullName evidence="3 7">Cyanide hydratase</fullName>
        <shortName evidence="7">CHT</shortName>
        <ecNumber evidence="2 7">4.2.1.66</ecNumber>
    </recommendedName>
    <alternativeName>
        <fullName evidence="7">Cyanide-degrading nitrilase</fullName>
    </alternativeName>
    <alternativeName>
        <fullName evidence="7">Formamide hydrolyase</fullName>
    </alternativeName>
</protein>
<dbReference type="RefSeq" id="XP_037147421.1">
    <property type="nucleotide sequence ID" value="XM_037297296.1"/>
</dbReference>
<feature type="domain" description="CN hydrolase" evidence="9">
    <location>
        <begin position="8"/>
        <end position="286"/>
    </location>
</feature>
<dbReference type="Pfam" id="PF00795">
    <property type="entry name" value="CN_hydrolase"/>
    <property type="match status" value="1"/>
</dbReference>
<dbReference type="GO" id="GO:0000257">
    <property type="term" value="F:nitrilase activity"/>
    <property type="evidence" value="ECO:0007669"/>
    <property type="project" value="UniProtKB-ARBA"/>
</dbReference>
<dbReference type="PANTHER" id="PTHR46044:SF4">
    <property type="entry name" value="CYANIDE HYDRATASE"/>
    <property type="match status" value="1"/>
</dbReference>
<evidence type="ECO:0000256" key="7">
    <source>
        <dbReference type="HAMAP-Rule" id="MF_03224"/>
    </source>
</evidence>
<evidence type="ECO:0000259" key="9">
    <source>
        <dbReference type="PROSITE" id="PS50263"/>
    </source>
</evidence>
<dbReference type="FunFam" id="3.60.110.10:FF:000011">
    <property type="entry name" value="Cyanide hydratase"/>
    <property type="match status" value="1"/>
</dbReference>
<dbReference type="EC" id="4.2.1.66" evidence="2 7"/>
<dbReference type="CDD" id="cd07564">
    <property type="entry name" value="nitrilases_CHs"/>
    <property type="match status" value="1"/>
</dbReference>
<dbReference type="PROSITE" id="PS50263">
    <property type="entry name" value="CN_HYDROLASE"/>
    <property type="match status" value="1"/>
</dbReference>
<dbReference type="PANTHER" id="PTHR46044">
    <property type="entry name" value="NITRILASE"/>
    <property type="match status" value="1"/>
</dbReference>
<comment type="induction">
    <text evidence="7">By cyanide.</text>
</comment>
<dbReference type="InterPro" id="IPR000132">
    <property type="entry name" value="Nitrilase/CN_hydratase_CS"/>
</dbReference>
<dbReference type="InterPro" id="IPR037544">
    <property type="entry name" value="CN_hydrolase"/>
</dbReference>
<dbReference type="InterPro" id="IPR036526">
    <property type="entry name" value="C-N_Hydrolase_sf"/>
</dbReference>